<organism evidence="1 2">
    <name type="scientific">Holothuria leucospilota</name>
    <name type="common">Black long sea cucumber</name>
    <name type="synonym">Mertensiothuria leucospilota</name>
    <dbReference type="NCBI Taxonomy" id="206669"/>
    <lineage>
        <taxon>Eukaryota</taxon>
        <taxon>Metazoa</taxon>
        <taxon>Echinodermata</taxon>
        <taxon>Eleutherozoa</taxon>
        <taxon>Echinozoa</taxon>
        <taxon>Holothuroidea</taxon>
        <taxon>Aspidochirotacea</taxon>
        <taxon>Aspidochirotida</taxon>
        <taxon>Holothuriidae</taxon>
        <taxon>Holothuria</taxon>
    </lineage>
</organism>
<keyword evidence="2" id="KW-1185">Reference proteome</keyword>
<proteinExistence type="predicted"/>
<evidence type="ECO:0000313" key="1">
    <source>
        <dbReference type="EMBL" id="KAJ8029408.1"/>
    </source>
</evidence>
<reference evidence="1" key="1">
    <citation type="submission" date="2021-10" db="EMBL/GenBank/DDBJ databases">
        <title>Tropical sea cucumber genome reveals ecological adaptation and Cuvierian tubules defense mechanism.</title>
        <authorList>
            <person name="Chen T."/>
        </authorList>
    </citation>
    <scope>NUCLEOTIDE SEQUENCE</scope>
    <source>
        <strain evidence="1">Nanhai2018</strain>
        <tissue evidence="1">Muscle</tissue>
    </source>
</reference>
<gene>
    <name evidence="1" type="ORF">HOLleu_28790</name>
</gene>
<evidence type="ECO:0000313" key="2">
    <source>
        <dbReference type="Proteomes" id="UP001152320"/>
    </source>
</evidence>
<dbReference type="AlphaFoldDB" id="A0A9Q1BMP3"/>
<sequence>MTVEMNGIGANGEQVVEEPQPMAASNFISPSQTATTEITGVAVGCIIDTDAEVHQMYFMTSLNQ</sequence>
<protein>
    <submittedName>
        <fullName evidence="1">Uncharacterized protein</fullName>
    </submittedName>
</protein>
<name>A0A9Q1BMP3_HOLLE</name>
<accession>A0A9Q1BMP3</accession>
<comment type="caution">
    <text evidence="1">The sequence shown here is derived from an EMBL/GenBank/DDBJ whole genome shotgun (WGS) entry which is preliminary data.</text>
</comment>
<dbReference type="Proteomes" id="UP001152320">
    <property type="component" value="Chromosome 14"/>
</dbReference>
<dbReference type="EMBL" id="JAIZAY010000014">
    <property type="protein sequence ID" value="KAJ8029408.1"/>
    <property type="molecule type" value="Genomic_DNA"/>
</dbReference>